<feature type="signal peptide" evidence="2">
    <location>
        <begin position="1"/>
        <end position="20"/>
    </location>
</feature>
<reference evidence="4" key="1">
    <citation type="submission" date="2021-01" db="EMBL/GenBank/DDBJ databases">
        <title>Modified the classification status of verrucomicrobia.</title>
        <authorList>
            <person name="Feng X."/>
        </authorList>
    </citation>
    <scope>NUCLEOTIDE SEQUENCE</scope>
    <source>
        <strain evidence="4">JCM 18052</strain>
    </source>
</reference>
<feature type="domain" description="Peptidase S9 prolyl oligopeptidase catalytic" evidence="3">
    <location>
        <begin position="181"/>
        <end position="241"/>
    </location>
</feature>
<protein>
    <submittedName>
        <fullName evidence="4">Prolyl oligopeptidase family serine peptidase</fullName>
    </submittedName>
</protein>
<dbReference type="Gene3D" id="2.30.30.700">
    <property type="entry name" value="SLA1 homology domain 1"/>
    <property type="match status" value="1"/>
</dbReference>
<keyword evidence="5" id="KW-1185">Reference proteome</keyword>
<dbReference type="InterPro" id="IPR050955">
    <property type="entry name" value="Plant_Biomass_Hydrol_Est"/>
</dbReference>
<keyword evidence="1 2" id="KW-0732">Signal</keyword>
<dbReference type="PANTHER" id="PTHR43037">
    <property type="entry name" value="UNNAMED PRODUCT-RELATED"/>
    <property type="match status" value="1"/>
</dbReference>
<dbReference type="InterPro" id="IPR001375">
    <property type="entry name" value="Peptidase_S9_cat"/>
</dbReference>
<evidence type="ECO:0000256" key="1">
    <source>
        <dbReference type="ARBA" id="ARBA00022729"/>
    </source>
</evidence>
<name>A0A934RA77_9BACT</name>
<dbReference type="InterPro" id="IPR029058">
    <property type="entry name" value="AB_hydrolase_fold"/>
</dbReference>
<evidence type="ECO:0000256" key="2">
    <source>
        <dbReference type="SAM" id="SignalP"/>
    </source>
</evidence>
<accession>A0A934RA77</accession>
<dbReference type="EMBL" id="JAENIK010000013">
    <property type="protein sequence ID" value="MBK1818355.1"/>
    <property type="molecule type" value="Genomic_DNA"/>
</dbReference>
<dbReference type="GO" id="GO:0008236">
    <property type="term" value="F:serine-type peptidase activity"/>
    <property type="evidence" value="ECO:0007669"/>
    <property type="project" value="InterPro"/>
</dbReference>
<dbReference type="AlphaFoldDB" id="A0A934RA77"/>
<feature type="chain" id="PRO_5037849347" evidence="2">
    <location>
        <begin position="21"/>
        <end position="314"/>
    </location>
</feature>
<evidence type="ECO:0000313" key="4">
    <source>
        <dbReference type="EMBL" id="MBK1818355.1"/>
    </source>
</evidence>
<evidence type="ECO:0000313" key="5">
    <source>
        <dbReference type="Proteomes" id="UP000600139"/>
    </source>
</evidence>
<dbReference type="SUPFAM" id="SSF53474">
    <property type="entry name" value="alpha/beta-Hydrolases"/>
    <property type="match status" value="1"/>
</dbReference>
<dbReference type="Proteomes" id="UP000600139">
    <property type="component" value="Unassembled WGS sequence"/>
</dbReference>
<dbReference type="GO" id="GO:0006508">
    <property type="term" value="P:proteolysis"/>
    <property type="evidence" value="ECO:0007669"/>
    <property type="project" value="InterPro"/>
</dbReference>
<dbReference type="RefSeq" id="WP_200353302.1">
    <property type="nucleotide sequence ID" value="NZ_BAABHZ010000002.1"/>
</dbReference>
<dbReference type="Gene3D" id="3.40.50.1820">
    <property type="entry name" value="alpha/beta hydrolase"/>
    <property type="match status" value="1"/>
</dbReference>
<dbReference type="PANTHER" id="PTHR43037:SF1">
    <property type="entry name" value="BLL1128 PROTEIN"/>
    <property type="match status" value="1"/>
</dbReference>
<proteinExistence type="predicted"/>
<comment type="caution">
    <text evidence="4">The sequence shown here is derived from an EMBL/GenBank/DDBJ whole genome shotgun (WGS) entry which is preliminary data.</text>
</comment>
<evidence type="ECO:0000259" key="3">
    <source>
        <dbReference type="Pfam" id="PF00326"/>
    </source>
</evidence>
<gene>
    <name evidence="4" type="ORF">JIN84_22235</name>
</gene>
<dbReference type="Pfam" id="PF00326">
    <property type="entry name" value="Peptidase_S9"/>
    <property type="match status" value="1"/>
</dbReference>
<sequence>MILRLLVSLSLCFGSLGTSAAREWASNDGRKLEAEFVSSDGRVVTLKRKDGSTFTVPLDRLSVLDQSWVSLQPSSGAVAPAAPSSPAAKPVEGPFGKLLTGSWALDERDGLKYALYGAKDLDAAKKYPLVLALHGKSKNEENGRQVAGWMNSFTKTGNYSSNPCILVAPLSAQPEAGEGRGWNDGQVEQVIKLVKALVKDLPIDPKRIYIIGHSMGGYGTCHVMGSEPRLFAAAIPVAGVSTGDAGELSRKPMWMFHAVDDDLVPVAGAREFAELLKSNKQFKYTESATGGHGVVGRVFDDPETHKWLFEQHLK</sequence>
<organism evidence="4 5">
    <name type="scientific">Luteolibacter yonseiensis</name>
    <dbReference type="NCBI Taxonomy" id="1144680"/>
    <lineage>
        <taxon>Bacteria</taxon>
        <taxon>Pseudomonadati</taxon>
        <taxon>Verrucomicrobiota</taxon>
        <taxon>Verrucomicrobiia</taxon>
        <taxon>Verrucomicrobiales</taxon>
        <taxon>Verrucomicrobiaceae</taxon>
        <taxon>Luteolibacter</taxon>
    </lineage>
</organism>